<dbReference type="InterPro" id="IPR041705">
    <property type="entry name" value="PIN_Sll0205"/>
</dbReference>
<dbReference type="InterPro" id="IPR052919">
    <property type="entry name" value="TA_system_RNase"/>
</dbReference>
<dbReference type="InterPro" id="IPR002716">
    <property type="entry name" value="PIN_dom"/>
</dbReference>
<dbReference type="RefSeq" id="WP_248665748.1">
    <property type="nucleotide sequence ID" value="NZ_JALPRX010000015.1"/>
</dbReference>
<dbReference type="Pfam" id="PF01850">
    <property type="entry name" value="PIN"/>
    <property type="match status" value="1"/>
</dbReference>
<protein>
    <submittedName>
        <fullName evidence="2">Type II toxin-antitoxin system VapC family toxin</fullName>
    </submittedName>
</protein>
<dbReference type="PANTHER" id="PTHR36173">
    <property type="entry name" value="RIBONUCLEASE VAPC16-RELATED"/>
    <property type="match status" value="1"/>
</dbReference>
<evidence type="ECO:0000259" key="1">
    <source>
        <dbReference type="Pfam" id="PF01850"/>
    </source>
</evidence>
<evidence type="ECO:0000313" key="2">
    <source>
        <dbReference type="EMBL" id="MCK8783622.1"/>
    </source>
</evidence>
<sequence length="138" mass="15103">MKLLLDTHALLWWLSDDGRLGSRARELIADPGNDVLVSVVSLWEIVVKHRIGKLEADIGEIVTAVGREGFTWLGIEAAHLAAFAGLPLYPDHRDPFDHLLIAQAMIEGAGFVSEDRDAPRYKVKLVTCSDAPSRPPPG</sequence>
<dbReference type="Proteomes" id="UP001139516">
    <property type="component" value="Unassembled WGS sequence"/>
</dbReference>
<name>A0A9X1Y5S5_9PROT</name>
<dbReference type="EMBL" id="JALPRX010000015">
    <property type="protein sequence ID" value="MCK8783622.1"/>
    <property type="molecule type" value="Genomic_DNA"/>
</dbReference>
<dbReference type="AlphaFoldDB" id="A0A9X1Y5S5"/>
<organism evidence="2 3">
    <name type="scientific">Roseomonas acroporae</name>
    <dbReference type="NCBI Taxonomy" id="2937791"/>
    <lineage>
        <taxon>Bacteria</taxon>
        <taxon>Pseudomonadati</taxon>
        <taxon>Pseudomonadota</taxon>
        <taxon>Alphaproteobacteria</taxon>
        <taxon>Acetobacterales</taxon>
        <taxon>Roseomonadaceae</taxon>
        <taxon>Roseomonas</taxon>
    </lineage>
</organism>
<dbReference type="PANTHER" id="PTHR36173:SF2">
    <property type="entry name" value="RIBONUCLEASE VAPC16"/>
    <property type="match status" value="1"/>
</dbReference>
<accession>A0A9X1Y5S5</accession>
<dbReference type="SUPFAM" id="SSF88723">
    <property type="entry name" value="PIN domain-like"/>
    <property type="match status" value="1"/>
</dbReference>
<feature type="domain" description="PIN" evidence="1">
    <location>
        <begin position="4"/>
        <end position="122"/>
    </location>
</feature>
<gene>
    <name evidence="2" type="ORF">M0638_04405</name>
</gene>
<dbReference type="CDD" id="cd09872">
    <property type="entry name" value="PIN_Sll0205-like"/>
    <property type="match status" value="1"/>
</dbReference>
<keyword evidence="3" id="KW-1185">Reference proteome</keyword>
<dbReference type="Gene3D" id="3.40.50.1010">
    <property type="entry name" value="5'-nuclease"/>
    <property type="match status" value="1"/>
</dbReference>
<proteinExistence type="predicted"/>
<evidence type="ECO:0000313" key="3">
    <source>
        <dbReference type="Proteomes" id="UP001139516"/>
    </source>
</evidence>
<reference evidence="2" key="1">
    <citation type="submission" date="2022-04" db="EMBL/GenBank/DDBJ databases">
        <title>Roseomonas acroporae sp. nov., isolated from coral Acropora digitifera.</title>
        <authorList>
            <person name="Sun H."/>
        </authorList>
    </citation>
    <scope>NUCLEOTIDE SEQUENCE</scope>
    <source>
        <strain evidence="2">NAR14</strain>
    </source>
</reference>
<dbReference type="InterPro" id="IPR029060">
    <property type="entry name" value="PIN-like_dom_sf"/>
</dbReference>
<comment type="caution">
    <text evidence="2">The sequence shown here is derived from an EMBL/GenBank/DDBJ whole genome shotgun (WGS) entry which is preliminary data.</text>
</comment>